<reference evidence="2" key="1">
    <citation type="journal article" date="2014" name="Front. Microbiol.">
        <title>High frequency of phylogenetically diverse reductive dehalogenase-homologous genes in deep subseafloor sedimentary metagenomes.</title>
        <authorList>
            <person name="Kawai M."/>
            <person name="Futagami T."/>
            <person name="Toyoda A."/>
            <person name="Takaki Y."/>
            <person name="Nishi S."/>
            <person name="Hori S."/>
            <person name="Arai W."/>
            <person name="Tsubouchi T."/>
            <person name="Morono Y."/>
            <person name="Uchiyama I."/>
            <person name="Ito T."/>
            <person name="Fujiyama A."/>
            <person name="Inagaki F."/>
            <person name="Takami H."/>
        </authorList>
    </citation>
    <scope>NUCLEOTIDE SEQUENCE</scope>
    <source>
        <strain evidence="2">Expedition CK06-06</strain>
    </source>
</reference>
<protein>
    <recommendedName>
        <fullName evidence="1">RNA polymerase sigma-70 region 4 domain-containing protein</fullName>
    </recommendedName>
</protein>
<accession>X1JUI3</accession>
<comment type="caution">
    <text evidence="2">The sequence shown here is derived from an EMBL/GenBank/DDBJ whole genome shotgun (WGS) entry which is preliminary data.</text>
</comment>
<organism evidence="2">
    <name type="scientific">marine sediment metagenome</name>
    <dbReference type="NCBI Taxonomy" id="412755"/>
    <lineage>
        <taxon>unclassified sequences</taxon>
        <taxon>metagenomes</taxon>
        <taxon>ecological metagenomes</taxon>
    </lineage>
</organism>
<gene>
    <name evidence="2" type="ORF">S03H2_72136</name>
</gene>
<evidence type="ECO:0000313" key="2">
    <source>
        <dbReference type="EMBL" id="GAH97747.1"/>
    </source>
</evidence>
<dbReference type="InterPro" id="IPR007630">
    <property type="entry name" value="RNA_pol_sigma70_r4"/>
</dbReference>
<feature type="non-terminal residue" evidence="2">
    <location>
        <position position="1"/>
    </location>
</feature>
<evidence type="ECO:0000259" key="1">
    <source>
        <dbReference type="Pfam" id="PF04545"/>
    </source>
</evidence>
<feature type="non-terminal residue" evidence="2">
    <location>
        <position position="70"/>
    </location>
</feature>
<dbReference type="Pfam" id="PF04545">
    <property type="entry name" value="Sigma70_r4"/>
    <property type="match status" value="1"/>
</dbReference>
<dbReference type="SUPFAM" id="SSF88659">
    <property type="entry name" value="Sigma3 and sigma4 domains of RNA polymerase sigma factors"/>
    <property type="match status" value="1"/>
</dbReference>
<dbReference type="EMBL" id="BARU01048606">
    <property type="protein sequence ID" value="GAH97747.1"/>
    <property type="molecule type" value="Genomic_DNA"/>
</dbReference>
<dbReference type="AlphaFoldDB" id="X1JUI3"/>
<proteinExistence type="predicted"/>
<dbReference type="Gene3D" id="1.10.10.10">
    <property type="entry name" value="Winged helix-like DNA-binding domain superfamily/Winged helix DNA-binding domain"/>
    <property type="match status" value="1"/>
</dbReference>
<dbReference type="InterPro" id="IPR036388">
    <property type="entry name" value="WH-like_DNA-bd_sf"/>
</dbReference>
<dbReference type="GO" id="GO:0003700">
    <property type="term" value="F:DNA-binding transcription factor activity"/>
    <property type="evidence" value="ECO:0007669"/>
    <property type="project" value="InterPro"/>
</dbReference>
<sequence>EPEIISLTEAQQLRLTYDGESEIIDHLERKLLSTQIDEVLETLSPREQKVIRMRFGFEGRSLTLEGVGEK</sequence>
<dbReference type="GO" id="GO:0006352">
    <property type="term" value="P:DNA-templated transcription initiation"/>
    <property type="evidence" value="ECO:0007669"/>
    <property type="project" value="InterPro"/>
</dbReference>
<dbReference type="InterPro" id="IPR013324">
    <property type="entry name" value="RNA_pol_sigma_r3/r4-like"/>
</dbReference>
<feature type="domain" description="RNA polymerase sigma-70 region 4" evidence="1">
    <location>
        <begin position="39"/>
        <end position="69"/>
    </location>
</feature>
<name>X1JUI3_9ZZZZ</name>